<dbReference type="RefSeq" id="WP_068219653.1">
    <property type="nucleotide sequence ID" value="NZ_LRPC01000012.1"/>
</dbReference>
<evidence type="ECO:0000259" key="2">
    <source>
        <dbReference type="SMART" id="SM00852"/>
    </source>
</evidence>
<dbReference type="Proteomes" id="UP000075606">
    <property type="component" value="Unassembled WGS sequence"/>
</dbReference>
<protein>
    <recommendedName>
        <fullName evidence="1">CinA-like protein</fullName>
    </recommendedName>
</protein>
<dbReference type="EMBL" id="LRPC01000012">
    <property type="protein sequence ID" value="KYG75784.1"/>
    <property type="molecule type" value="Genomic_DNA"/>
</dbReference>
<accession>A0A150XAT1</accession>
<comment type="similarity">
    <text evidence="1">Belongs to the CinA family.</text>
</comment>
<dbReference type="InterPro" id="IPR050101">
    <property type="entry name" value="CinA"/>
</dbReference>
<dbReference type="NCBIfam" id="TIGR00177">
    <property type="entry name" value="molyb_syn"/>
    <property type="match status" value="1"/>
</dbReference>
<sequence>MKQILAEILTIGDEILYGQITDTNSQWISSELDQLGIKVVRKTTVGDTEEAILGAFAEAEARADMVLITGGLGPTNDDLTMPMLAQYFDSEIVMNESVLTHVKHFFESRGRTFTELNKRQALAPKAAEVLHNELGTAPGTWYEKNGKVFVSMPGVPHEMKNLMKTLVLPKLASFFQTPVIYHKLIKTVGIGESFLADKIKDWEESLPEHISLAYLPSVGQVKLRLTAIGDNREHLKKDVQELIDELMPLAGSYIYGYDNTTLEEAVGQLLKAKGKTIALAESCSGGYVQHKITTIAGSSEYFQGGVVPYHNNHKVNLLGVKPATLEVHGAVSEACVKEMAEGARKLFNADIGASSSGIAGPGGGSEEKPVGTVWIAFADGKETITKKLQLTQNRLLNIELTQISVLNLVRKSLSR</sequence>
<dbReference type="SUPFAM" id="SSF142433">
    <property type="entry name" value="CinA-like"/>
    <property type="match status" value="1"/>
</dbReference>
<dbReference type="InterPro" id="IPR001453">
    <property type="entry name" value="MoaB/Mog_dom"/>
</dbReference>
<evidence type="ECO:0000313" key="4">
    <source>
        <dbReference type="Proteomes" id="UP000075606"/>
    </source>
</evidence>
<dbReference type="InterPro" id="IPR036653">
    <property type="entry name" value="CinA-like_C"/>
</dbReference>
<dbReference type="Gene3D" id="3.90.950.20">
    <property type="entry name" value="CinA-like"/>
    <property type="match status" value="1"/>
</dbReference>
<dbReference type="PIRSF" id="PIRSF006728">
    <property type="entry name" value="CinA"/>
    <property type="match status" value="1"/>
</dbReference>
<dbReference type="Pfam" id="PF18146">
    <property type="entry name" value="CinA_KH"/>
    <property type="match status" value="1"/>
</dbReference>
<dbReference type="CDD" id="cd00885">
    <property type="entry name" value="cinA"/>
    <property type="match status" value="1"/>
</dbReference>
<dbReference type="InterPro" id="IPR041424">
    <property type="entry name" value="CinA_KH"/>
</dbReference>
<reference evidence="3 4" key="1">
    <citation type="submission" date="2016-01" db="EMBL/GenBank/DDBJ databases">
        <title>Genome sequencing of Roseivirga spongicola UST030701-084.</title>
        <authorList>
            <person name="Selvaratnam C."/>
            <person name="Thevarajoo S."/>
            <person name="Goh K.M."/>
            <person name="Ee R."/>
            <person name="Chan K.-G."/>
            <person name="Chong C.S."/>
        </authorList>
    </citation>
    <scope>NUCLEOTIDE SEQUENCE [LARGE SCALE GENOMIC DNA]</scope>
    <source>
        <strain evidence="3 4">UST030701-084</strain>
    </source>
</reference>
<evidence type="ECO:0000256" key="1">
    <source>
        <dbReference type="HAMAP-Rule" id="MF_00226"/>
    </source>
</evidence>
<dbReference type="Gene3D" id="3.40.980.10">
    <property type="entry name" value="MoaB/Mog-like domain"/>
    <property type="match status" value="1"/>
</dbReference>
<dbReference type="STRING" id="333140.AWW68_08085"/>
<dbReference type="PANTHER" id="PTHR13939:SF0">
    <property type="entry name" value="NMN AMIDOHYDROLASE-LIKE PROTEIN YFAY"/>
    <property type="match status" value="1"/>
</dbReference>
<dbReference type="InterPro" id="IPR008135">
    <property type="entry name" value="Competence-induced_CinA"/>
</dbReference>
<keyword evidence="4" id="KW-1185">Reference proteome</keyword>
<comment type="caution">
    <text evidence="3">The sequence shown here is derived from an EMBL/GenBank/DDBJ whole genome shotgun (WGS) entry which is preliminary data.</text>
</comment>
<dbReference type="InterPro" id="IPR008136">
    <property type="entry name" value="CinA_C"/>
</dbReference>
<dbReference type="PANTHER" id="PTHR13939">
    <property type="entry name" value="NICOTINAMIDE-NUCLEOTIDE AMIDOHYDROLASE PNCC"/>
    <property type="match status" value="1"/>
</dbReference>
<dbReference type="AlphaFoldDB" id="A0A150XAT1"/>
<dbReference type="NCBIfam" id="TIGR00199">
    <property type="entry name" value="PncC_domain"/>
    <property type="match status" value="1"/>
</dbReference>
<dbReference type="Gene3D" id="3.30.70.2860">
    <property type="match status" value="1"/>
</dbReference>
<name>A0A150XAT1_9BACT</name>
<dbReference type="InterPro" id="IPR036425">
    <property type="entry name" value="MoaB/Mog-like_dom_sf"/>
</dbReference>
<dbReference type="Pfam" id="PF00994">
    <property type="entry name" value="MoCF_biosynth"/>
    <property type="match status" value="1"/>
</dbReference>
<dbReference type="SMART" id="SM00852">
    <property type="entry name" value="MoCF_biosynth"/>
    <property type="match status" value="1"/>
</dbReference>
<dbReference type="OrthoDB" id="9801454at2"/>
<gene>
    <name evidence="3" type="ORF">AWW68_08085</name>
</gene>
<evidence type="ECO:0000313" key="3">
    <source>
        <dbReference type="EMBL" id="KYG75784.1"/>
    </source>
</evidence>
<proteinExistence type="inferred from homology"/>
<dbReference type="HAMAP" id="MF_00226_B">
    <property type="entry name" value="CinA_B"/>
    <property type="match status" value="1"/>
</dbReference>
<dbReference type="SUPFAM" id="SSF53218">
    <property type="entry name" value="Molybdenum cofactor biosynthesis proteins"/>
    <property type="match status" value="1"/>
</dbReference>
<dbReference type="NCBIfam" id="TIGR00200">
    <property type="entry name" value="cinA_nterm"/>
    <property type="match status" value="1"/>
</dbReference>
<dbReference type="Pfam" id="PF02464">
    <property type="entry name" value="CinA"/>
    <property type="match status" value="1"/>
</dbReference>
<organism evidence="3 4">
    <name type="scientific">Roseivirga spongicola</name>
    <dbReference type="NCBI Taxonomy" id="333140"/>
    <lineage>
        <taxon>Bacteria</taxon>
        <taxon>Pseudomonadati</taxon>
        <taxon>Bacteroidota</taxon>
        <taxon>Cytophagia</taxon>
        <taxon>Cytophagales</taxon>
        <taxon>Roseivirgaceae</taxon>
        <taxon>Roseivirga</taxon>
    </lineage>
</organism>
<feature type="domain" description="MoaB/Mog" evidence="2">
    <location>
        <begin position="7"/>
        <end position="173"/>
    </location>
</feature>
<dbReference type="NCBIfam" id="NF001813">
    <property type="entry name" value="PRK00549.1"/>
    <property type="match status" value="1"/>
</dbReference>